<sequence length="94" mass="9894">MSVIVEFFVAPDEASAVVALSHGPHTSLPTLSCRNFDPEEALIEWECLLAGVTFEELVVAGENAESDVVFALSDLAVLAKSAVQQGTSLYGLVA</sequence>
<protein>
    <submittedName>
        <fullName evidence="1">Uncharacterized protein</fullName>
    </submittedName>
</protein>
<dbReference type="Proteomes" id="UP001592582">
    <property type="component" value="Unassembled WGS sequence"/>
</dbReference>
<organism evidence="1 2">
    <name type="scientific">Streptacidiphilus alkalitolerans</name>
    <dbReference type="NCBI Taxonomy" id="3342712"/>
    <lineage>
        <taxon>Bacteria</taxon>
        <taxon>Bacillati</taxon>
        <taxon>Actinomycetota</taxon>
        <taxon>Actinomycetes</taxon>
        <taxon>Kitasatosporales</taxon>
        <taxon>Streptomycetaceae</taxon>
        <taxon>Streptacidiphilus</taxon>
    </lineage>
</organism>
<accession>A0ABV6VB51</accession>
<proteinExistence type="predicted"/>
<reference evidence="1 2" key="1">
    <citation type="submission" date="2024-09" db="EMBL/GenBank/DDBJ databases">
        <authorList>
            <person name="Lee S.D."/>
        </authorList>
    </citation>
    <scope>NUCLEOTIDE SEQUENCE [LARGE SCALE GENOMIC DNA]</scope>
    <source>
        <strain evidence="1 2">N1-1</strain>
    </source>
</reference>
<name>A0ABV6VB51_9ACTN</name>
<gene>
    <name evidence="1" type="ORF">ACEZDG_16955</name>
</gene>
<evidence type="ECO:0000313" key="2">
    <source>
        <dbReference type="Proteomes" id="UP001592582"/>
    </source>
</evidence>
<dbReference type="RefSeq" id="WP_380509613.1">
    <property type="nucleotide sequence ID" value="NZ_JBHEZX010000006.1"/>
</dbReference>
<dbReference type="EMBL" id="JBHEZX010000006">
    <property type="protein sequence ID" value="MFC1410952.1"/>
    <property type="molecule type" value="Genomic_DNA"/>
</dbReference>
<evidence type="ECO:0000313" key="1">
    <source>
        <dbReference type="EMBL" id="MFC1410952.1"/>
    </source>
</evidence>
<comment type="caution">
    <text evidence="1">The sequence shown here is derived from an EMBL/GenBank/DDBJ whole genome shotgun (WGS) entry which is preliminary data.</text>
</comment>
<keyword evidence="2" id="KW-1185">Reference proteome</keyword>